<evidence type="ECO:0000256" key="3">
    <source>
        <dbReference type="SAM" id="Phobius"/>
    </source>
</evidence>
<dbReference type="AlphaFoldDB" id="A0A9N8EBA4"/>
<proteinExistence type="predicted"/>
<keyword evidence="3" id="KW-1133">Transmembrane helix</keyword>
<keyword evidence="5" id="KW-1185">Reference proteome</keyword>
<evidence type="ECO:0000313" key="5">
    <source>
        <dbReference type="Proteomes" id="UP001153069"/>
    </source>
</evidence>
<keyword evidence="3" id="KW-0812">Transmembrane</keyword>
<name>A0A9N8EBA4_9STRA</name>
<feature type="compositionally biased region" description="Acidic residues" evidence="2">
    <location>
        <begin position="171"/>
        <end position="180"/>
    </location>
</feature>
<dbReference type="Gene3D" id="3.80.10.10">
    <property type="entry name" value="Ribonuclease Inhibitor"/>
    <property type="match status" value="1"/>
</dbReference>
<dbReference type="InterPro" id="IPR032675">
    <property type="entry name" value="LRR_dom_sf"/>
</dbReference>
<dbReference type="SUPFAM" id="SSF52058">
    <property type="entry name" value="L domain-like"/>
    <property type="match status" value="1"/>
</dbReference>
<feature type="region of interest" description="Disordered" evidence="2">
    <location>
        <begin position="12"/>
        <end position="182"/>
    </location>
</feature>
<accession>A0A9N8EBA4</accession>
<gene>
    <name evidence="4" type="ORF">SEMRO_701_G189810.1</name>
</gene>
<dbReference type="EMBL" id="CAICTM010000700">
    <property type="protein sequence ID" value="CAB9515239.1"/>
    <property type="molecule type" value="Genomic_DNA"/>
</dbReference>
<organism evidence="4 5">
    <name type="scientific">Seminavis robusta</name>
    <dbReference type="NCBI Taxonomy" id="568900"/>
    <lineage>
        <taxon>Eukaryota</taxon>
        <taxon>Sar</taxon>
        <taxon>Stramenopiles</taxon>
        <taxon>Ochrophyta</taxon>
        <taxon>Bacillariophyta</taxon>
        <taxon>Bacillariophyceae</taxon>
        <taxon>Bacillariophycidae</taxon>
        <taxon>Naviculales</taxon>
        <taxon>Naviculaceae</taxon>
        <taxon>Seminavis</taxon>
    </lineage>
</organism>
<dbReference type="PANTHER" id="PTHR47988">
    <property type="entry name" value="SOMATIC EMBRYOGENESIS RECEPTOR KINASE 1"/>
    <property type="match status" value="1"/>
</dbReference>
<evidence type="ECO:0000256" key="1">
    <source>
        <dbReference type="ARBA" id="ARBA00022729"/>
    </source>
</evidence>
<feature type="compositionally biased region" description="Polar residues" evidence="2">
    <location>
        <begin position="67"/>
        <end position="77"/>
    </location>
</feature>
<evidence type="ECO:0000256" key="2">
    <source>
        <dbReference type="SAM" id="MobiDB-lite"/>
    </source>
</evidence>
<feature type="compositionally biased region" description="Acidic residues" evidence="2">
    <location>
        <begin position="106"/>
        <end position="119"/>
    </location>
</feature>
<comment type="caution">
    <text evidence="4">The sequence shown here is derived from an EMBL/GenBank/DDBJ whole genome shotgun (WGS) entry which is preliminary data.</text>
</comment>
<feature type="transmembrane region" description="Helical" evidence="3">
    <location>
        <begin position="225"/>
        <end position="243"/>
    </location>
</feature>
<sequence length="457" mass="50233">MMDDLMIVHNLTSEDADEARNFRDADGGLSEESAQRTNPRNVLIRDLGNEDPQWANAPPSMVDDAGQNPTLASSLTGPTVLDQLDEAGEESAIFPSIPRNIHVEEEQPPLDDGDDEDRESDPWTATGQFSDPTAERGFLLHPPAGPDEADDASEESASFPSIPRNIHVEEEQPPLDDEAERDPRTYLEPLSTVTGQYSDPTAERSFLLHPPAGSDEVAISRKPMFVLWLVALLVLVSMTLLYAPVHREDRTKEVLSCASILSQQEISQDGTPLRWNAARYIIEGQGIAIGTSGCHLSGSVFATAYAMIVLRESLHVKNPTWHRTNKNITSIDDLCPWKHAVCRGNQITSLIFNNAGLFGTLPPELHLLRHLEFFDVNSNNALVGQIPSTLGLMTNLQDLFLQQSSLSGSIPTELGRLSSLRRVLAYTTNLTGTVPKEICSRSDLQIKAHIPCNHLLS</sequence>
<keyword evidence="1" id="KW-0732">Signal</keyword>
<evidence type="ECO:0000313" key="4">
    <source>
        <dbReference type="EMBL" id="CAB9515239.1"/>
    </source>
</evidence>
<reference evidence="4" key="1">
    <citation type="submission" date="2020-06" db="EMBL/GenBank/DDBJ databases">
        <authorList>
            <consortium name="Plant Systems Biology data submission"/>
        </authorList>
    </citation>
    <scope>NUCLEOTIDE SEQUENCE</scope>
    <source>
        <strain evidence="4">D6</strain>
    </source>
</reference>
<dbReference type="Proteomes" id="UP001153069">
    <property type="component" value="Unassembled WGS sequence"/>
</dbReference>
<keyword evidence="3" id="KW-0472">Membrane</keyword>
<protein>
    <submittedName>
        <fullName evidence="4">Leucine rich repeat N-terminal domain</fullName>
    </submittedName>
</protein>